<accession>A0A151IBI4</accession>
<proteinExistence type="predicted"/>
<reference evidence="1 2" key="1">
    <citation type="submission" date="2016-03" db="EMBL/GenBank/DDBJ databases">
        <title>Cyphomyrmex costatus WGS genome.</title>
        <authorList>
            <person name="Nygaard S."/>
            <person name="Hu H."/>
            <person name="Boomsma J."/>
            <person name="Zhang G."/>
        </authorList>
    </citation>
    <scope>NUCLEOTIDE SEQUENCE [LARGE SCALE GENOMIC DNA]</scope>
    <source>
        <strain evidence="1">MS0001</strain>
        <tissue evidence="1">Whole body</tissue>
    </source>
</reference>
<dbReference type="EMBL" id="KQ978127">
    <property type="protein sequence ID" value="KYM96858.1"/>
    <property type="molecule type" value="Genomic_DNA"/>
</dbReference>
<evidence type="ECO:0000313" key="1">
    <source>
        <dbReference type="EMBL" id="KYM96858.1"/>
    </source>
</evidence>
<keyword evidence="2" id="KW-1185">Reference proteome</keyword>
<gene>
    <name evidence="1" type="ORF">ALC62_12468</name>
</gene>
<organism evidence="1 2">
    <name type="scientific">Cyphomyrmex costatus</name>
    <dbReference type="NCBI Taxonomy" id="456900"/>
    <lineage>
        <taxon>Eukaryota</taxon>
        <taxon>Metazoa</taxon>
        <taxon>Ecdysozoa</taxon>
        <taxon>Arthropoda</taxon>
        <taxon>Hexapoda</taxon>
        <taxon>Insecta</taxon>
        <taxon>Pterygota</taxon>
        <taxon>Neoptera</taxon>
        <taxon>Endopterygota</taxon>
        <taxon>Hymenoptera</taxon>
        <taxon>Apocrita</taxon>
        <taxon>Aculeata</taxon>
        <taxon>Formicoidea</taxon>
        <taxon>Formicidae</taxon>
        <taxon>Myrmicinae</taxon>
        <taxon>Cyphomyrmex</taxon>
    </lineage>
</organism>
<dbReference type="AlphaFoldDB" id="A0A151IBI4"/>
<evidence type="ECO:0000313" key="2">
    <source>
        <dbReference type="Proteomes" id="UP000078542"/>
    </source>
</evidence>
<name>A0A151IBI4_9HYME</name>
<dbReference type="Proteomes" id="UP000078542">
    <property type="component" value="Unassembled WGS sequence"/>
</dbReference>
<dbReference type="PANTHER" id="PTHR47331:SF5">
    <property type="entry name" value="RIBONUCLEASE H"/>
    <property type="match status" value="1"/>
</dbReference>
<dbReference type="STRING" id="456900.A0A151IBI4"/>
<protein>
    <submittedName>
        <fullName evidence="1">Uncharacterized protein</fullName>
    </submittedName>
</protein>
<sequence>MDTALIDQGSASSFVTENLVQSLRLPKLNTAVKVIGIGETQTSVRHAAHLTITPSNADAPVYTTTALILKSLTRYLPNRLDIQMQWSHLNGLSIADPDPAGSDPIEIIIGADLFGSFILYGVRKGAADEPIAQNTALGWIISGPTSQLRPLLQPSIRVHHCSVTDDLDQTLRRFWEIKEVPALSKLTSDEKACDDRFNSTHSRNSEGRYIVRLPFKNGPPLDIGVSRHSALQSYLRTESRIKADSEISSEYHNFFKKYSDLGHMQRVSETDDLTDSSQIVYIPHHAVFRASSLTTRTRIVFNASSQTSNGTSLNDHLHPGPKLQKACSRHSALAHIPIRLFRRRGKDVSPNSRRSLRS</sequence>
<dbReference type="OrthoDB" id="5920040at2759"/>
<dbReference type="PANTHER" id="PTHR47331">
    <property type="entry name" value="PHD-TYPE DOMAIN-CONTAINING PROTEIN"/>
    <property type="match status" value="1"/>
</dbReference>
<dbReference type="KEGG" id="ccoa:108778993"/>